<gene>
    <name evidence="2" type="ORF">GCM10017579_43440</name>
</gene>
<evidence type="ECO:0000313" key="3">
    <source>
        <dbReference type="Proteomes" id="UP001142292"/>
    </source>
</evidence>
<sequence>MLTMSACGSTDDPGGSDTSTTSSPSNEPTASAPDPKAGWHVAEDDGGRFFVPPEWDVEEGDTGLELQAPRQREGGVRVGGGSLGSSPTIDSSDAIDDAGDTALEFHRNGSAKVERLPDVTFGGVRFYHVRGEDSAQWLDDYGTVDNGQLTTVLWTFNREMVDRGQTDELIDQVMSTFEPTS</sequence>
<protein>
    <recommendedName>
        <fullName evidence="4">Lipoprotein</fullName>
    </recommendedName>
</protein>
<dbReference type="EMBL" id="BSEL01000011">
    <property type="protein sequence ID" value="GLJ70308.1"/>
    <property type="molecule type" value="Genomic_DNA"/>
</dbReference>
<name>A0ABQ5T342_9ACTN</name>
<evidence type="ECO:0000313" key="2">
    <source>
        <dbReference type="EMBL" id="GLJ70308.1"/>
    </source>
</evidence>
<evidence type="ECO:0008006" key="4">
    <source>
        <dbReference type="Google" id="ProtNLM"/>
    </source>
</evidence>
<evidence type="ECO:0000256" key="1">
    <source>
        <dbReference type="SAM" id="MobiDB-lite"/>
    </source>
</evidence>
<dbReference type="RefSeq" id="WP_189120407.1">
    <property type="nucleotide sequence ID" value="NZ_BMRK01000022.1"/>
</dbReference>
<feature type="region of interest" description="Disordered" evidence="1">
    <location>
        <begin position="1"/>
        <end position="92"/>
    </location>
</feature>
<accession>A0ABQ5T342</accession>
<comment type="caution">
    <text evidence="2">The sequence shown here is derived from an EMBL/GenBank/DDBJ whole genome shotgun (WGS) entry which is preliminary data.</text>
</comment>
<organism evidence="2 3">
    <name type="scientific">Nocardioides luteus</name>
    <dbReference type="NCBI Taxonomy" id="1844"/>
    <lineage>
        <taxon>Bacteria</taxon>
        <taxon>Bacillati</taxon>
        <taxon>Actinomycetota</taxon>
        <taxon>Actinomycetes</taxon>
        <taxon>Propionibacteriales</taxon>
        <taxon>Nocardioidaceae</taxon>
        <taxon>Nocardioides</taxon>
    </lineage>
</organism>
<reference evidence="2" key="1">
    <citation type="journal article" date="2014" name="Int. J. Syst. Evol. Microbiol.">
        <title>Complete genome of a new Firmicutes species belonging to the dominant human colonic microbiota ('Ruminococcus bicirculans') reveals two chromosomes and a selective capacity to utilize plant glucans.</title>
        <authorList>
            <consortium name="NISC Comparative Sequencing Program"/>
            <person name="Wegmann U."/>
            <person name="Louis P."/>
            <person name="Goesmann A."/>
            <person name="Henrissat B."/>
            <person name="Duncan S.H."/>
            <person name="Flint H.J."/>
        </authorList>
    </citation>
    <scope>NUCLEOTIDE SEQUENCE</scope>
    <source>
        <strain evidence="2">VKM Ac-1246</strain>
    </source>
</reference>
<reference evidence="2" key="2">
    <citation type="submission" date="2023-01" db="EMBL/GenBank/DDBJ databases">
        <authorList>
            <person name="Sun Q."/>
            <person name="Evtushenko L."/>
        </authorList>
    </citation>
    <scope>NUCLEOTIDE SEQUENCE</scope>
    <source>
        <strain evidence="2">VKM Ac-1246</strain>
    </source>
</reference>
<dbReference type="Proteomes" id="UP001142292">
    <property type="component" value="Unassembled WGS sequence"/>
</dbReference>
<proteinExistence type="predicted"/>
<keyword evidence="3" id="KW-1185">Reference proteome</keyword>
<feature type="compositionally biased region" description="Low complexity" evidence="1">
    <location>
        <begin position="8"/>
        <end position="25"/>
    </location>
</feature>